<dbReference type="InterPro" id="IPR002772">
    <property type="entry name" value="Glyco_hydro_3_C"/>
</dbReference>
<dbReference type="InterPro" id="IPR013783">
    <property type="entry name" value="Ig-like_fold"/>
</dbReference>
<comment type="similarity">
    <text evidence="3 10">Belongs to the glycosyl hydrolase 3 family.</text>
</comment>
<dbReference type="PANTHER" id="PTHR42715">
    <property type="entry name" value="BETA-GLUCOSIDASE"/>
    <property type="match status" value="1"/>
</dbReference>
<dbReference type="Pfam" id="PF01915">
    <property type="entry name" value="Glyco_hydro_3_C"/>
    <property type="match status" value="1"/>
</dbReference>
<dbReference type="InterPro" id="IPR036881">
    <property type="entry name" value="Glyco_hydro_3_C_sf"/>
</dbReference>
<feature type="domain" description="Fibronectin type III-like" evidence="12">
    <location>
        <begin position="809"/>
        <end position="877"/>
    </location>
</feature>
<evidence type="ECO:0000256" key="5">
    <source>
        <dbReference type="ARBA" id="ARBA00022801"/>
    </source>
</evidence>
<evidence type="ECO:0000256" key="2">
    <source>
        <dbReference type="ARBA" id="ARBA00004987"/>
    </source>
</evidence>
<keyword evidence="14" id="KW-1185">Reference proteome</keyword>
<dbReference type="PRINTS" id="PR00133">
    <property type="entry name" value="GLHYDRLASE3"/>
</dbReference>
<organism evidence="13 14">
    <name type="scientific">Sodiomyces alkalinus (strain CBS 110278 / VKM F-3762 / F11)</name>
    <name type="common">Alkaliphilic filamentous fungus</name>
    <dbReference type="NCBI Taxonomy" id="1314773"/>
    <lineage>
        <taxon>Eukaryota</taxon>
        <taxon>Fungi</taxon>
        <taxon>Dikarya</taxon>
        <taxon>Ascomycota</taxon>
        <taxon>Pezizomycotina</taxon>
        <taxon>Sordariomycetes</taxon>
        <taxon>Hypocreomycetidae</taxon>
        <taxon>Glomerellales</taxon>
        <taxon>Plectosphaerellaceae</taxon>
        <taxon>Sodiomyces</taxon>
    </lineage>
</organism>
<dbReference type="RefSeq" id="XP_028463986.1">
    <property type="nucleotide sequence ID" value="XM_028615517.1"/>
</dbReference>
<feature type="chain" id="PRO_5018198400" description="beta-glucosidase" evidence="11">
    <location>
        <begin position="22"/>
        <end position="887"/>
    </location>
</feature>
<dbReference type="Proteomes" id="UP000272025">
    <property type="component" value="Unassembled WGS sequence"/>
</dbReference>
<comment type="pathway">
    <text evidence="2 10">Glycan metabolism; cellulose degradation.</text>
</comment>
<dbReference type="SUPFAM" id="SSF51445">
    <property type="entry name" value="(Trans)glycosidases"/>
    <property type="match status" value="1"/>
</dbReference>
<dbReference type="EMBL" id="ML119060">
    <property type="protein sequence ID" value="ROT36180.1"/>
    <property type="molecule type" value="Genomic_DNA"/>
</dbReference>
<dbReference type="OrthoDB" id="416222at2759"/>
<evidence type="ECO:0000256" key="7">
    <source>
        <dbReference type="ARBA" id="ARBA00023277"/>
    </source>
</evidence>
<dbReference type="InterPro" id="IPR036962">
    <property type="entry name" value="Glyco_hydro_3_N_sf"/>
</dbReference>
<accession>A0A3N2PP18</accession>
<evidence type="ECO:0000256" key="10">
    <source>
        <dbReference type="RuleBase" id="RU361161"/>
    </source>
</evidence>
<dbReference type="Gene3D" id="2.60.40.10">
    <property type="entry name" value="Immunoglobulins"/>
    <property type="match status" value="1"/>
</dbReference>
<evidence type="ECO:0000256" key="8">
    <source>
        <dbReference type="ARBA" id="ARBA00023295"/>
    </source>
</evidence>
<dbReference type="GeneID" id="39583994"/>
<sequence>MAPLSLVFQLLVLVFFVRANAYNHQRQNDTNAGLAYSPPYYPSPWMDPEAKGWETAYAQAKAVVEDMTLLEKVNLTTGVGWMGDLCVGNVGSIPRLGWRGLCMQDGPQGIRFADYVSYFTSSQVAAASFDRGLLYRRGNAMAAEAKGKGVDVLLGPSIGPLGRLPAAGRNWEGFGTDPYLAGVAAAETVKGIQDAGVVANVKHFIVNEQEHFRQAGEARGYGFDIAESLSSNVDDRTMHEVYLWPFADTIRAGAGSIMCSYQQINNSYGCQNSYLLNGILKQEMGFQGFVLSDWQAQHAGAATAVAGLDMTMPGDTVFNSGVSFWGANLTNAVLNGTVPEHRLDDMAMRILAAWFKVGNSLDEVEEVNFSSWTRDTVGPVHFAANEDVRVINQHIDVRENHGDMIRSDAARGTVLLKNEGALPLDKPKFVAVVGEDAGPRSVGPNGCADQGCNDGTLAAGWGSGTASFPYLVTPDSALQKRALEDGSRYESILSNWADDATVKLVSEPDATPIVFVNANSGEGYMVVDGNRGDRNNLTLWNGGDELIKRVAGVNPNTIVVVHSTGPVLVTDWYQNPNVTAIVWAGLPGQESGNAITDILYGRVNPGGKTPFTWGPTEESYGVKVLTEPNNGNGAPQDDFTEGVLVDYRWFDKQTEDDDMGVTHADGNEKAPVFEFGFGLSYTSFEFSDLRVEKKDPRPYKPTAGETAPAPRFGGNYSQDYEDYVFPSDEFSYVYQHIYPYLNSSDPVEALADPDYGLTAEEFLPPGALDGSAQPKLPASGPNGGNAQLWDTMYTVFATITNTGDVVGDEVAQLYVSLGGPDDAPKVLRGFERIRIDPGTSETFRADLTRRDLSNWDVVTQNWVVSDYPKTIYVGNSSRKLPLSTRLE</sequence>
<evidence type="ECO:0000256" key="1">
    <source>
        <dbReference type="ARBA" id="ARBA00000448"/>
    </source>
</evidence>
<dbReference type="Pfam" id="PF14310">
    <property type="entry name" value="Fn3-like"/>
    <property type="match status" value="1"/>
</dbReference>
<proteinExistence type="inferred from homology"/>
<keyword evidence="9 10" id="KW-0624">Polysaccharide degradation</keyword>
<comment type="catalytic activity">
    <reaction evidence="1 10">
        <text>Hydrolysis of terminal, non-reducing beta-D-glucosyl residues with release of beta-D-glucose.</text>
        <dbReference type="EC" id="3.2.1.21"/>
    </reaction>
</comment>
<evidence type="ECO:0000256" key="3">
    <source>
        <dbReference type="ARBA" id="ARBA00005336"/>
    </source>
</evidence>
<evidence type="ECO:0000313" key="13">
    <source>
        <dbReference type="EMBL" id="ROT36180.1"/>
    </source>
</evidence>
<dbReference type="PANTHER" id="PTHR42715:SF29">
    <property type="entry name" value="BETA-GLUCOSIDASE A-RELATED"/>
    <property type="match status" value="1"/>
</dbReference>
<keyword evidence="4 11" id="KW-0732">Signal</keyword>
<dbReference type="InterPro" id="IPR050288">
    <property type="entry name" value="Cellulose_deg_GH3"/>
</dbReference>
<dbReference type="PROSITE" id="PS00775">
    <property type="entry name" value="GLYCOSYL_HYDROL_F3"/>
    <property type="match status" value="1"/>
</dbReference>
<evidence type="ECO:0000256" key="6">
    <source>
        <dbReference type="ARBA" id="ARBA00023180"/>
    </source>
</evidence>
<keyword evidence="5 10" id="KW-0378">Hydrolase</keyword>
<dbReference type="GO" id="GO:0030245">
    <property type="term" value="P:cellulose catabolic process"/>
    <property type="evidence" value="ECO:0007669"/>
    <property type="project" value="UniProtKB-UniPathway"/>
</dbReference>
<dbReference type="InterPro" id="IPR001764">
    <property type="entry name" value="Glyco_hydro_3_N"/>
</dbReference>
<evidence type="ECO:0000256" key="4">
    <source>
        <dbReference type="ARBA" id="ARBA00022729"/>
    </source>
</evidence>
<dbReference type="InterPro" id="IPR017853">
    <property type="entry name" value="GH"/>
</dbReference>
<dbReference type="SMART" id="SM01217">
    <property type="entry name" value="Fn3_like"/>
    <property type="match status" value="1"/>
</dbReference>
<dbReference type="UniPathway" id="UPA00696"/>
<evidence type="ECO:0000259" key="12">
    <source>
        <dbReference type="SMART" id="SM01217"/>
    </source>
</evidence>
<keyword evidence="7 10" id="KW-0119">Carbohydrate metabolism</keyword>
<reference evidence="13 14" key="1">
    <citation type="journal article" date="2018" name="Mol. Ecol.">
        <title>The obligate alkalophilic soda-lake fungus Sodiomyces alkalinus has shifted to a protein diet.</title>
        <authorList>
            <person name="Grum-Grzhimaylo A.A."/>
            <person name="Falkoski D.L."/>
            <person name="van den Heuvel J."/>
            <person name="Valero-Jimenez C.A."/>
            <person name="Min B."/>
            <person name="Choi I.G."/>
            <person name="Lipzen A."/>
            <person name="Daum C.G."/>
            <person name="Aanen D.K."/>
            <person name="Tsang A."/>
            <person name="Henrissat B."/>
            <person name="Bilanenko E.N."/>
            <person name="de Vries R.P."/>
            <person name="van Kan J.A.L."/>
            <person name="Grigoriev I.V."/>
            <person name="Debets A.J.M."/>
        </authorList>
    </citation>
    <scope>NUCLEOTIDE SEQUENCE [LARGE SCALE GENOMIC DNA]</scope>
    <source>
        <strain evidence="13 14">F11</strain>
    </source>
</reference>
<dbReference type="EC" id="3.2.1.21" evidence="10"/>
<keyword evidence="6" id="KW-0325">Glycoprotein</keyword>
<evidence type="ECO:0000256" key="9">
    <source>
        <dbReference type="ARBA" id="ARBA00023326"/>
    </source>
</evidence>
<dbReference type="AlphaFoldDB" id="A0A3N2PP18"/>
<dbReference type="SUPFAM" id="SSF52279">
    <property type="entry name" value="Beta-D-glucan exohydrolase, C-terminal domain"/>
    <property type="match status" value="1"/>
</dbReference>
<keyword evidence="8 10" id="KW-0326">Glycosidase</keyword>
<dbReference type="STRING" id="1314773.A0A3N2PP18"/>
<dbReference type="InterPro" id="IPR026891">
    <property type="entry name" value="Fn3-like"/>
</dbReference>
<dbReference type="Gene3D" id="3.20.20.300">
    <property type="entry name" value="Glycoside hydrolase, family 3, N-terminal domain"/>
    <property type="match status" value="1"/>
</dbReference>
<dbReference type="FunFam" id="3.40.50.1700:FF:000003">
    <property type="entry name" value="Probable beta-glucosidase"/>
    <property type="match status" value="1"/>
</dbReference>
<dbReference type="GO" id="GO:0008422">
    <property type="term" value="F:beta-glucosidase activity"/>
    <property type="evidence" value="ECO:0007669"/>
    <property type="project" value="UniProtKB-EC"/>
</dbReference>
<protein>
    <recommendedName>
        <fullName evidence="10">beta-glucosidase</fullName>
        <ecNumber evidence="10">3.2.1.21</ecNumber>
    </recommendedName>
</protein>
<evidence type="ECO:0000256" key="11">
    <source>
        <dbReference type="SAM" id="SignalP"/>
    </source>
</evidence>
<dbReference type="FunFam" id="3.20.20.300:FF:000002">
    <property type="entry name" value="Probable beta-glucosidase"/>
    <property type="match status" value="1"/>
</dbReference>
<feature type="signal peptide" evidence="11">
    <location>
        <begin position="1"/>
        <end position="21"/>
    </location>
</feature>
<dbReference type="InterPro" id="IPR019800">
    <property type="entry name" value="Glyco_hydro_3_AS"/>
</dbReference>
<name>A0A3N2PP18_SODAK</name>
<dbReference type="Pfam" id="PF00933">
    <property type="entry name" value="Glyco_hydro_3"/>
    <property type="match status" value="1"/>
</dbReference>
<gene>
    <name evidence="13" type="ORF">SODALDRAFT_59223</name>
</gene>
<evidence type="ECO:0000313" key="14">
    <source>
        <dbReference type="Proteomes" id="UP000272025"/>
    </source>
</evidence>
<dbReference type="Gene3D" id="3.40.50.1700">
    <property type="entry name" value="Glycoside hydrolase family 3 C-terminal domain"/>
    <property type="match status" value="1"/>
</dbReference>